<sequence>MRNAWLGPLLICLFVGSSTATAAPAEVEAYLHRGELKAAETAMVKRLAANPADSEAAFSLGIVQFLRSIERLGQGLHRFTPGNPVRPLIDIPFLRLPVPENSKPETASLQDIRRILLDMQSELTKAEASFGRVTDDKVTLSIRILDIQLDLTGDGKPESNLRNIIARYLSGGRAIPAEERLEVKFDRGDVDWFRGYCHLLLGISEVMLAHDAQEFFETSGLLFFADVKTPHEFLRKLNENDRLYNIGNADLIDILVALQQIARLPMQSPERMKRALEHFERTFELSRASWKFIVAETDNDHEWLPNAVQTGPFGATMTDEQIQSWQLFTQEMSDILAGKRLIPFWRGTSEKRGLNLRRVFLEPRDFQILRWIQGTAATPYLENGPMTRPEVWRRLQDVFGGQFFGFALWVN</sequence>
<feature type="chain" id="PRO_5036383850" evidence="1">
    <location>
        <begin position="23"/>
        <end position="411"/>
    </location>
</feature>
<dbReference type="EMBL" id="LR593887">
    <property type="protein sequence ID" value="VTR97509.1"/>
    <property type="molecule type" value="Genomic_DNA"/>
</dbReference>
<dbReference type="RefSeq" id="WP_162656259.1">
    <property type="nucleotide sequence ID" value="NZ_LR593887.1"/>
</dbReference>
<proteinExistence type="predicted"/>
<evidence type="ECO:0000256" key="1">
    <source>
        <dbReference type="SAM" id="SignalP"/>
    </source>
</evidence>
<reference evidence="2" key="1">
    <citation type="submission" date="2019-04" db="EMBL/GenBank/DDBJ databases">
        <authorList>
            <consortium name="Science for Life Laboratories"/>
        </authorList>
    </citation>
    <scope>NUCLEOTIDE SEQUENCE</scope>
    <source>
        <strain evidence="2">MBLW1</strain>
    </source>
</reference>
<evidence type="ECO:0000313" key="3">
    <source>
        <dbReference type="Proteomes" id="UP000464378"/>
    </source>
</evidence>
<name>A0A6C2YJ93_9BACT</name>
<dbReference type="AlphaFoldDB" id="A0A6C2YJ93"/>
<dbReference type="InParanoid" id="A0A6C2YJ93"/>
<evidence type="ECO:0000313" key="2">
    <source>
        <dbReference type="EMBL" id="VIP01042.1"/>
    </source>
</evidence>
<keyword evidence="3" id="KW-1185">Reference proteome</keyword>
<feature type="signal peptide" evidence="1">
    <location>
        <begin position="1"/>
        <end position="22"/>
    </location>
</feature>
<gene>
    <name evidence="2" type="ORF">GMBLW1_29180</name>
</gene>
<organism evidence="2">
    <name type="scientific">Tuwongella immobilis</name>
    <dbReference type="NCBI Taxonomy" id="692036"/>
    <lineage>
        <taxon>Bacteria</taxon>
        <taxon>Pseudomonadati</taxon>
        <taxon>Planctomycetota</taxon>
        <taxon>Planctomycetia</taxon>
        <taxon>Gemmatales</taxon>
        <taxon>Gemmataceae</taxon>
        <taxon>Tuwongella</taxon>
    </lineage>
</organism>
<dbReference type="EMBL" id="LR586016">
    <property type="protein sequence ID" value="VIP01042.1"/>
    <property type="molecule type" value="Genomic_DNA"/>
</dbReference>
<protein>
    <submittedName>
        <fullName evidence="2">Uncharacterized protein</fullName>
    </submittedName>
</protein>
<accession>A0A6C2YJ93</accession>
<dbReference type="Proteomes" id="UP000464378">
    <property type="component" value="Chromosome"/>
</dbReference>
<keyword evidence="1" id="KW-0732">Signal</keyword>
<dbReference type="KEGG" id="tim:GMBLW1_29180"/>